<dbReference type="EnsemblPlants" id="TuG1812G0200005699.01.T01">
    <property type="protein sequence ID" value="TuG1812G0200005699.01.T01.cds272684"/>
    <property type="gene ID" value="TuG1812G0200005699.01"/>
</dbReference>
<reference evidence="1" key="3">
    <citation type="submission" date="2022-06" db="UniProtKB">
        <authorList>
            <consortium name="EnsemblPlants"/>
        </authorList>
    </citation>
    <scope>IDENTIFICATION</scope>
</reference>
<protein>
    <submittedName>
        <fullName evidence="1">Uncharacterized protein</fullName>
    </submittedName>
</protein>
<dbReference type="Proteomes" id="UP000015106">
    <property type="component" value="Chromosome 2"/>
</dbReference>
<evidence type="ECO:0000313" key="1">
    <source>
        <dbReference type="EnsemblPlants" id="TuG1812G0200005699.01.T01.cds272684"/>
    </source>
</evidence>
<keyword evidence="2" id="KW-1185">Reference proteome</keyword>
<organism evidence="1 2">
    <name type="scientific">Triticum urartu</name>
    <name type="common">Red wild einkorn</name>
    <name type="synonym">Crithodium urartu</name>
    <dbReference type="NCBI Taxonomy" id="4572"/>
    <lineage>
        <taxon>Eukaryota</taxon>
        <taxon>Viridiplantae</taxon>
        <taxon>Streptophyta</taxon>
        <taxon>Embryophyta</taxon>
        <taxon>Tracheophyta</taxon>
        <taxon>Spermatophyta</taxon>
        <taxon>Magnoliopsida</taxon>
        <taxon>Liliopsida</taxon>
        <taxon>Poales</taxon>
        <taxon>Poaceae</taxon>
        <taxon>BOP clade</taxon>
        <taxon>Pooideae</taxon>
        <taxon>Triticodae</taxon>
        <taxon>Triticeae</taxon>
        <taxon>Triticinae</taxon>
        <taxon>Triticum</taxon>
    </lineage>
</organism>
<reference evidence="2" key="1">
    <citation type="journal article" date="2013" name="Nature">
        <title>Draft genome of the wheat A-genome progenitor Triticum urartu.</title>
        <authorList>
            <person name="Ling H.Q."/>
            <person name="Zhao S."/>
            <person name="Liu D."/>
            <person name="Wang J."/>
            <person name="Sun H."/>
            <person name="Zhang C."/>
            <person name="Fan H."/>
            <person name="Li D."/>
            <person name="Dong L."/>
            <person name="Tao Y."/>
            <person name="Gao C."/>
            <person name="Wu H."/>
            <person name="Li Y."/>
            <person name="Cui Y."/>
            <person name="Guo X."/>
            <person name="Zheng S."/>
            <person name="Wang B."/>
            <person name="Yu K."/>
            <person name="Liang Q."/>
            <person name="Yang W."/>
            <person name="Lou X."/>
            <person name="Chen J."/>
            <person name="Feng M."/>
            <person name="Jian J."/>
            <person name="Zhang X."/>
            <person name="Luo G."/>
            <person name="Jiang Y."/>
            <person name="Liu J."/>
            <person name="Wang Z."/>
            <person name="Sha Y."/>
            <person name="Zhang B."/>
            <person name="Wu H."/>
            <person name="Tang D."/>
            <person name="Shen Q."/>
            <person name="Xue P."/>
            <person name="Zou S."/>
            <person name="Wang X."/>
            <person name="Liu X."/>
            <person name="Wang F."/>
            <person name="Yang Y."/>
            <person name="An X."/>
            <person name="Dong Z."/>
            <person name="Zhang K."/>
            <person name="Zhang X."/>
            <person name="Luo M.C."/>
            <person name="Dvorak J."/>
            <person name="Tong Y."/>
            <person name="Wang J."/>
            <person name="Yang H."/>
            <person name="Li Z."/>
            <person name="Wang D."/>
            <person name="Zhang A."/>
            <person name="Wang J."/>
        </authorList>
    </citation>
    <scope>NUCLEOTIDE SEQUENCE</scope>
    <source>
        <strain evidence="2">cv. G1812</strain>
    </source>
</reference>
<dbReference type="Gramene" id="TuG1812G0200005699.01.T01">
    <property type="protein sequence ID" value="TuG1812G0200005699.01.T01.cds272684"/>
    <property type="gene ID" value="TuG1812G0200005699.01"/>
</dbReference>
<evidence type="ECO:0000313" key="2">
    <source>
        <dbReference type="Proteomes" id="UP000015106"/>
    </source>
</evidence>
<accession>A0A8R7TNP2</accession>
<proteinExistence type="predicted"/>
<reference evidence="1" key="2">
    <citation type="submission" date="2018-03" db="EMBL/GenBank/DDBJ databases">
        <title>The Triticum urartu genome reveals the dynamic nature of wheat genome evolution.</title>
        <authorList>
            <person name="Ling H."/>
            <person name="Ma B."/>
            <person name="Shi X."/>
            <person name="Liu H."/>
            <person name="Dong L."/>
            <person name="Sun H."/>
            <person name="Cao Y."/>
            <person name="Gao Q."/>
            <person name="Zheng S."/>
            <person name="Li Y."/>
            <person name="Yu Y."/>
            <person name="Du H."/>
            <person name="Qi M."/>
            <person name="Li Y."/>
            <person name="Yu H."/>
            <person name="Cui Y."/>
            <person name="Wang N."/>
            <person name="Chen C."/>
            <person name="Wu H."/>
            <person name="Zhao Y."/>
            <person name="Zhang J."/>
            <person name="Li Y."/>
            <person name="Zhou W."/>
            <person name="Zhang B."/>
            <person name="Hu W."/>
            <person name="Eijk M."/>
            <person name="Tang J."/>
            <person name="Witsenboer H."/>
            <person name="Zhao S."/>
            <person name="Li Z."/>
            <person name="Zhang A."/>
            <person name="Wang D."/>
            <person name="Liang C."/>
        </authorList>
    </citation>
    <scope>NUCLEOTIDE SEQUENCE [LARGE SCALE GENOMIC DNA]</scope>
    <source>
        <strain evidence="1">cv. G1812</strain>
    </source>
</reference>
<sequence length="60" mass="6786">MPVSFHNHNRDVALAIVVSCDPKFKLDDAKITNEFLVVHVDMALVKTEDSVWSRKSCNTL</sequence>
<name>A0A8R7TNP2_TRIUA</name>
<dbReference type="AlphaFoldDB" id="A0A8R7TNP2"/>